<feature type="compositionally biased region" description="Basic and acidic residues" evidence="1">
    <location>
        <begin position="90"/>
        <end position="102"/>
    </location>
</feature>
<feature type="region of interest" description="Disordered" evidence="1">
    <location>
        <begin position="57"/>
        <end position="135"/>
    </location>
</feature>
<protein>
    <submittedName>
        <fullName evidence="3">Uncharacterized protein</fullName>
    </submittedName>
</protein>
<dbReference type="Proteomes" id="UP000887565">
    <property type="component" value="Unplaced"/>
</dbReference>
<feature type="region of interest" description="Disordered" evidence="1">
    <location>
        <begin position="1"/>
        <end position="24"/>
    </location>
</feature>
<sequence length="281" mass="30376">MTKKKEFTVDKQQQREQQPSTFIFPSKLGDLPTMVTSNASMLFSLTDSLINYNNGDSGEKTIGGAGDRPSSSSSSTPESSFSSLSTNNDRLSKSENIPKSDLAEVNPCNGNLPKRRSTTKNRNLDSATNASTMENNQNTLLSTFLQSMIMNSAAMAATMKNEQNDKNLNNEEIDNNKNQNVSVSSPIFPFANFFPSTLTASGQGQAQGFGFLPAGLAANGSLMYQMSQNLLYPPAGTENGTGEAPTPQQQYITIPFPVPFNQTMLKSSTTSIKNTTQGVQF</sequence>
<name>A0A915IBM9_ROMCU</name>
<organism evidence="2 3">
    <name type="scientific">Romanomermis culicivorax</name>
    <name type="common">Nematode worm</name>
    <dbReference type="NCBI Taxonomy" id="13658"/>
    <lineage>
        <taxon>Eukaryota</taxon>
        <taxon>Metazoa</taxon>
        <taxon>Ecdysozoa</taxon>
        <taxon>Nematoda</taxon>
        <taxon>Enoplea</taxon>
        <taxon>Dorylaimia</taxon>
        <taxon>Mermithida</taxon>
        <taxon>Mermithoidea</taxon>
        <taxon>Mermithidae</taxon>
        <taxon>Romanomermis</taxon>
    </lineage>
</organism>
<keyword evidence="2" id="KW-1185">Reference proteome</keyword>
<evidence type="ECO:0000313" key="2">
    <source>
        <dbReference type="Proteomes" id="UP000887565"/>
    </source>
</evidence>
<accession>A0A915IBM9</accession>
<evidence type="ECO:0000256" key="1">
    <source>
        <dbReference type="SAM" id="MobiDB-lite"/>
    </source>
</evidence>
<dbReference type="WBParaSite" id="nRc.2.0.1.t11188-RA">
    <property type="protein sequence ID" value="nRc.2.0.1.t11188-RA"/>
    <property type="gene ID" value="nRc.2.0.1.g11188"/>
</dbReference>
<feature type="compositionally biased region" description="Polar residues" evidence="1">
    <location>
        <begin position="120"/>
        <end position="135"/>
    </location>
</feature>
<evidence type="ECO:0000313" key="3">
    <source>
        <dbReference type="WBParaSite" id="nRc.2.0.1.t11188-RA"/>
    </source>
</evidence>
<feature type="compositionally biased region" description="Basic and acidic residues" evidence="1">
    <location>
        <begin position="1"/>
        <end position="14"/>
    </location>
</feature>
<proteinExistence type="predicted"/>
<dbReference type="AlphaFoldDB" id="A0A915IBM9"/>
<feature type="compositionally biased region" description="Low complexity" evidence="1">
    <location>
        <begin position="70"/>
        <end position="85"/>
    </location>
</feature>
<reference evidence="3" key="1">
    <citation type="submission" date="2022-11" db="UniProtKB">
        <authorList>
            <consortium name="WormBaseParasite"/>
        </authorList>
    </citation>
    <scope>IDENTIFICATION</scope>
</reference>